<keyword evidence="6" id="KW-0598">Phosphotransferase system</keyword>
<dbReference type="Proteomes" id="UP000029380">
    <property type="component" value="Unassembled WGS sequence"/>
</dbReference>
<dbReference type="GO" id="GO:0016020">
    <property type="term" value="C:membrane"/>
    <property type="evidence" value="ECO:0007669"/>
    <property type="project" value="InterPro"/>
</dbReference>
<dbReference type="GO" id="GO:0008982">
    <property type="term" value="F:protein-N(PI)-phosphohistidine-sugar phosphotransferase activity"/>
    <property type="evidence" value="ECO:0007669"/>
    <property type="project" value="InterPro"/>
</dbReference>
<dbReference type="EMBL" id="JPVU01000198">
    <property type="protein sequence ID" value="KFN90583.1"/>
    <property type="molecule type" value="Genomic_DNA"/>
</dbReference>
<organism evidence="8 9">
    <name type="scientific">Tetragenococcus muriaticus PMC-11-5</name>
    <dbReference type="NCBI Taxonomy" id="1302649"/>
    <lineage>
        <taxon>Bacteria</taxon>
        <taxon>Bacillati</taxon>
        <taxon>Bacillota</taxon>
        <taxon>Bacilli</taxon>
        <taxon>Lactobacillales</taxon>
        <taxon>Enterococcaceae</taxon>
        <taxon>Tetragenococcus</taxon>
    </lineage>
</organism>
<accession>A0A091CCM3</accession>
<dbReference type="AlphaFoldDB" id="A0A091CCM3"/>
<reference evidence="8 9" key="1">
    <citation type="submission" date="2014-08" db="EMBL/GenBank/DDBJ databases">
        <title>Genome sequence of Tetragenococcus muriaticus.</title>
        <authorList>
            <person name="Chuea-nongthon C."/>
            <person name="Rodtong S."/>
            <person name="Yongsawatdigul J."/>
            <person name="Steele J.L."/>
            <person name="Liu X.-y."/>
            <person name="Speers J."/>
            <person name="Glasner J.D."/>
            <person name="Neeno-Eckwall E.C."/>
        </authorList>
    </citation>
    <scope>NUCLEOTIDE SEQUENCE [LARGE SCALE GENOMIC DNA]</scope>
    <source>
        <strain evidence="8 9">PMC-11-5</strain>
    </source>
</reference>
<dbReference type="GO" id="GO:0009401">
    <property type="term" value="P:phosphoenolpyruvate-dependent sugar phosphotransferase system"/>
    <property type="evidence" value="ECO:0007669"/>
    <property type="project" value="UniProtKB-KW"/>
</dbReference>
<dbReference type="OrthoDB" id="95460at2"/>
<dbReference type="CDD" id="cd00211">
    <property type="entry name" value="PTS_IIA_fru"/>
    <property type="match status" value="1"/>
</dbReference>
<evidence type="ECO:0000313" key="9">
    <source>
        <dbReference type="Proteomes" id="UP000029380"/>
    </source>
</evidence>
<evidence type="ECO:0000256" key="5">
    <source>
        <dbReference type="ARBA" id="ARBA00022679"/>
    </source>
</evidence>
<dbReference type="Pfam" id="PF00359">
    <property type="entry name" value="PTS_EIIA_2"/>
    <property type="match status" value="1"/>
</dbReference>
<evidence type="ECO:0000313" key="8">
    <source>
        <dbReference type="EMBL" id="KFN90583.1"/>
    </source>
</evidence>
<name>A0A091CCM3_9ENTE</name>
<keyword evidence="3" id="KW-0597">Phosphoprotein</keyword>
<gene>
    <name evidence="8" type="ORF">TMUPMC115_1837</name>
</gene>
<evidence type="ECO:0000256" key="4">
    <source>
        <dbReference type="ARBA" id="ARBA00022597"/>
    </source>
</evidence>
<evidence type="ECO:0000256" key="3">
    <source>
        <dbReference type="ARBA" id="ARBA00022553"/>
    </source>
</evidence>
<dbReference type="NCBIfam" id="TIGR00848">
    <property type="entry name" value="fruA"/>
    <property type="match status" value="1"/>
</dbReference>
<dbReference type="PANTHER" id="PTHR47738">
    <property type="entry name" value="PTS SYSTEM FRUCTOSE-LIKE EIIA COMPONENT-RELATED"/>
    <property type="match status" value="1"/>
</dbReference>
<dbReference type="InterPro" id="IPR051541">
    <property type="entry name" value="PTS_SugarTrans_NitroReg"/>
</dbReference>
<comment type="caution">
    <text evidence="8">The sequence shown here is derived from an EMBL/GenBank/DDBJ whole genome shotgun (WGS) entry which is preliminary data.</text>
</comment>
<dbReference type="InterPro" id="IPR002178">
    <property type="entry name" value="PTS_EIIA_type-2_dom"/>
</dbReference>
<feature type="domain" description="PTS EIIA type-2" evidence="7">
    <location>
        <begin position="1"/>
        <end position="137"/>
    </location>
</feature>
<dbReference type="InterPro" id="IPR016152">
    <property type="entry name" value="PTrfase/Anion_transptr"/>
</dbReference>
<dbReference type="PROSITE" id="PS51094">
    <property type="entry name" value="PTS_EIIA_TYPE_2"/>
    <property type="match status" value="1"/>
</dbReference>
<dbReference type="FunFam" id="3.40.930.10:FF:000009">
    <property type="entry name" value="PTS system, fructose specific IIABC component"/>
    <property type="match status" value="1"/>
</dbReference>
<dbReference type="RefSeq" id="WP_081930196.1">
    <property type="nucleotide sequence ID" value="NZ_JPVU01000198.1"/>
</dbReference>
<dbReference type="PANTHER" id="PTHR47738:SF2">
    <property type="entry name" value="PTS SYSTEM FRUCTOSE-LIKE EIIA COMPONENT"/>
    <property type="match status" value="1"/>
</dbReference>
<dbReference type="PROSITE" id="PS00372">
    <property type="entry name" value="PTS_EIIA_TYPE_2_HIS"/>
    <property type="match status" value="1"/>
</dbReference>
<proteinExistence type="predicted"/>
<keyword evidence="4" id="KW-0762">Sugar transport</keyword>
<evidence type="ECO:0000256" key="6">
    <source>
        <dbReference type="ARBA" id="ARBA00022683"/>
    </source>
</evidence>
<keyword evidence="2" id="KW-0813">Transport</keyword>
<comment type="subcellular location">
    <subcellularLocation>
        <location evidence="1">Cytoplasm</location>
    </subcellularLocation>
</comment>
<evidence type="ECO:0000256" key="2">
    <source>
        <dbReference type="ARBA" id="ARBA00022448"/>
    </source>
</evidence>
<evidence type="ECO:0000256" key="1">
    <source>
        <dbReference type="ARBA" id="ARBA00004496"/>
    </source>
</evidence>
<dbReference type="SUPFAM" id="SSF55804">
    <property type="entry name" value="Phoshotransferase/anion transport protein"/>
    <property type="match status" value="1"/>
</dbReference>
<dbReference type="GO" id="GO:0005737">
    <property type="term" value="C:cytoplasm"/>
    <property type="evidence" value="ECO:0007669"/>
    <property type="project" value="UniProtKB-SubCell"/>
</dbReference>
<dbReference type="EC" id="2.7.1.69" evidence="8"/>
<sequence>MNIESSTKEDTIKELINLDAIQPFITDKQQLVNDVLDREKEGTTGMGEGIAIPHGKSDGISVPIVVFGKSDTGIEWNSLDGELVNIVFIILVPAKHKGDTHLKILQLLSRQLMKEEFKNKLLEAESREDVYSILETV</sequence>
<dbReference type="PATRIC" id="fig|1302649.3.peg.1837"/>
<protein>
    <submittedName>
        <fullName evidence="8">PTS system fructose-specific IIA component</fullName>
        <ecNumber evidence="8">2.7.1.69</ecNumber>
    </submittedName>
</protein>
<keyword evidence="5 8" id="KW-0808">Transferase</keyword>
<dbReference type="InterPro" id="IPR004715">
    <property type="entry name" value="PTS_IIA_fruc"/>
</dbReference>
<evidence type="ECO:0000259" key="7">
    <source>
        <dbReference type="PROSITE" id="PS51094"/>
    </source>
</evidence>
<dbReference type="Gene3D" id="3.40.930.10">
    <property type="entry name" value="Mannitol-specific EII, Chain A"/>
    <property type="match status" value="1"/>
</dbReference>